<organism evidence="1 2">
    <name type="scientific">Paracoccus halophilus</name>
    <dbReference type="NCBI Taxonomy" id="376733"/>
    <lineage>
        <taxon>Bacteria</taxon>
        <taxon>Pseudomonadati</taxon>
        <taxon>Pseudomonadota</taxon>
        <taxon>Alphaproteobacteria</taxon>
        <taxon>Rhodobacterales</taxon>
        <taxon>Paracoccaceae</taxon>
        <taxon>Paracoccus</taxon>
    </lineage>
</organism>
<protein>
    <submittedName>
        <fullName evidence="1">Uncharacterized protein</fullName>
    </submittedName>
</protein>
<evidence type="ECO:0000313" key="1">
    <source>
        <dbReference type="EMBL" id="SFA62696.1"/>
    </source>
</evidence>
<dbReference type="EMBL" id="FOJO01000060">
    <property type="protein sequence ID" value="SFA62696.1"/>
    <property type="molecule type" value="Genomic_DNA"/>
</dbReference>
<evidence type="ECO:0000313" key="2">
    <source>
        <dbReference type="Proteomes" id="UP000182312"/>
    </source>
</evidence>
<accession>A0A1I0UHG6</accession>
<reference evidence="1 2" key="1">
    <citation type="submission" date="2016-10" db="EMBL/GenBank/DDBJ databases">
        <authorList>
            <person name="de Groot N.N."/>
        </authorList>
    </citation>
    <scope>NUCLEOTIDE SEQUENCE [LARGE SCALE GENOMIC DNA]</scope>
    <source>
        <strain evidence="1 2">CGMCC 1.6117</strain>
    </source>
</reference>
<sequence length="50" mass="5555">PRIVTLTTAAVPEVNHVLKTASRPAFFSSLLENELMDSRKIRITGIELMS</sequence>
<name>A0A1I0UHG6_9RHOB</name>
<proteinExistence type="predicted"/>
<dbReference type="Proteomes" id="UP000182312">
    <property type="component" value="Unassembled WGS sequence"/>
</dbReference>
<gene>
    <name evidence="1" type="ORF">SAMN04487972_1601</name>
</gene>
<dbReference type="AlphaFoldDB" id="A0A1I0UHG6"/>
<feature type="non-terminal residue" evidence="1">
    <location>
        <position position="1"/>
    </location>
</feature>